<dbReference type="EMBL" id="GL871034">
    <property type="protein sequence ID" value="EGC36189.1"/>
    <property type="molecule type" value="Genomic_DNA"/>
</dbReference>
<keyword evidence="2" id="KW-0479">Metal-binding</keyword>
<evidence type="ECO:0000256" key="1">
    <source>
        <dbReference type="ARBA" id="ARBA00004123"/>
    </source>
</evidence>
<dbReference type="GO" id="GO:0005685">
    <property type="term" value="C:U1 snRNP"/>
    <property type="evidence" value="ECO:0007669"/>
    <property type="project" value="InterPro"/>
</dbReference>
<dbReference type="PROSITE" id="PS50171">
    <property type="entry name" value="ZF_MATRIN"/>
    <property type="match status" value="1"/>
</dbReference>
<dbReference type="PIRSF" id="PIRSF037969">
    <property type="entry name" value="U1_snRNP-C"/>
    <property type="match status" value="1"/>
</dbReference>
<dbReference type="SMART" id="SM00451">
    <property type="entry name" value="ZnF_U1"/>
    <property type="match status" value="1"/>
</dbReference>
<proteinExistence type="predicted"/>
<comment type="subcellular location">
    <subcellularLocation>
        <location evidence="1">Nucleus</location>
    </subcellularLocation>
</comment>
<dbReference type="Pfam" id="PF06220">
    <property type="entry name" value="zf-U1"/>
    <property type="match status" value="1"/>
</dbReference>
<evidence type="ECO:0000313" key="10">
    <source>
        <dbReference type="EMBL" id="EGC36189.1"/>
    </source>
</evidence>
<keyword evidence="6" id="KW-0539">Nucleus</keyword>
<dbReference type="AlphaFoldDB" id="F0ZIM0"/>
<evidence type="ECO:0000256" key="2">
    <source>
        <dbReference type="ARBA" id="ARBA00022723"/>
    </source>
</evidence>
<dbReference type="Proteomes" id="UP000001064">
    <property type="component" value="Unassembled WGS sequence"/>
</dbReference>
<name>F0ZIM0_DICPU</name>
<dbReference type="STRING" id="5786.F0ZIM0"/>
<evidence type="ECO:0000256" key="4">
    <source>
        <dbReference type="ARBA" id="ARBA00022833"/>
    </source>
</evidence>
<dbReference type="InterPro" id="IPR003604">
    <property type="entry name" value="Matrin/U1-like-C_Znf_C2H2"/>
</dbReference>
<evidence type="ECO:0000256" key="7">
    <source>
        <dbReference type="ARBA" id="ARBA00023274"/>
    </source>
</evidence>
<feature type="domain" description="Matrin-type" evidence="9">
    <location>
        <begin position="4"/>
        <end position="36"/>
    </location>
</feature>
<comment type="subunit">
    <text evidence="8">Component of the U1 snRNP. The U1 snRNP is composed of the U1 snRNA and the 7 core Sm proteins SNRPB, SNRPD1, SNRPD2, SNRPD3, SNRPE, SNRPF and SNRPG that assemble in a heptameric protein ring on the Sm site of the small nuclear RNA to form the core snRNP, and at least 3 U1 snRNP-specific proteins SNRNP70/U1-70K, SNRPA/U1-A and SNRPC/U1-C. SNRPC/U1-C interacts with U1 snRNA and the 5' splice-site region of the pre-mRNA. Interacts (via N-terminus) with TIA1 (via C-terminus); thereby promoting spliceosomal U1 snRNP recruitment to 5' splice sites.</text>
</comment>
<dbReference type="VEuPathDB" id="AmoebaDB:DICPUDRAFT_32190"/>
<evidence type="ECO:0000256" key="8">
    <source>
        <dbReference type="ARBA" id="ARBA00046357"/>
    </source>
</evidence>
<reference evidence="11" key="1">
    <citation type="journal article" date="2011" name="Genome Biol.">
        <title>Comparative genomics of the social amoebae Dictyostelium discoideum and Dictyostelium purpureum.</title>
        <authorList>
            <consortium name="US DOE Joint Genome Institute (JGI-PGF)"/>
            <person name="Sucgang R."/>
            <person name="Kuo A."/>
            <person name="Tian X."/>
            <person name="Salerno W."/>
            <person name="Parikh A."/>
            <person name="Feasley C.L."/>
            <person name="Dalin E."/>
            <person name="Tu H."/>
            <person name="Huang E."/>
            <person name="Barry K."/>
            <person name="Lindquist E."/>
            <person name="Shapiro H."/>
            <person name="Bruce D."/>
            <person name="Schmutz J."/>
            <person name="Salamov A."/>
            <person name="Fey P."/>
            <person name="Gaudet P."/>
            <person name="Anjard C."/>
            <person name="Babu M.M."/>
            <person name="Basu S."/>
            <person name="Bushmanova Y."/>
            <person name="van der Wel H."/>
            <person name="Katoh-Kurasawa M."/>
            <person name="Dinh C."/>
            <person name="Coutinho P.M."/>
            <person name="Saito T."/>
            <person name="Elias M."/>
            <person name="Schaap P."/>
            <person name="Kay R.R."/>
            <person name="Henrissat B."/>
            <person name="Eichinger L."/>
            <person name="Rivero F."/>
            <person name="Putnam N.H."/>
            <person name="West C.M."/>
            <person name="Loomis W.F."/>
            <person name="Chisholm R.L."/>
            <person name="Shaulsky G."/>
            <person name="Strassmann J.E."/>
            <person name="Queller D.C."/>
            <person name="Kuspa A."/>
            <person name="Grigoriev I.V."/>
        </authorList>
    </citation>
    <scope>NUCLEOTIDE SEQUENCE [LARGE SCALE GENOMIC DNA]</scope>
    <source>
        <strain evidence="11">QSDP1</strain>
    </source>
</reference>
<evidence type="ECO:0000256" key="5">
    <source>
        <dbReference type="ARBA" id="ARBA00022884"/>
    </source>
</evidence>
<dbReference type="OMA" id="NAGWKHI"/>
<keyword evidence="5" id="KW-0694">RNA-binding</keyword>
<dbReference type="PANTHER" id="PTHR31148">
    <property type="entry name" value="U1 SMALL NUCLEAR RIBONUCLEOPROTEIN C"/>
    <property type="match status" value="1"/>
</dbReference>
<dbReference type="GO" id="GO:0030627">
    <property type="term" value="F:pre-mRNA 5'-splice site binding"/>
    <property type="evidence" value="ECO:0007669"/>
    <property type="project" value="InterPro"/>
</dbReference>
<evidence type="ECO:0000256" key="3">
    <source>
        <dbReference type="ARBA" id="ARBA00022771"/>
    </source>
</evidence>
<keyword evidence="7" id="KW-0687">Ribonucleoprotein</keyword>
<dbReference type="SUPFAM" id="SSF57667">
    <property type="entry name" value="beta-beta-alpha zinc fingers"/>
    <property type="match status" value="1"/>
</dbReference>
<dbReference type="FunFam" id="3.30.160.60:FF:000059">
    <property type="entry name" value="U1 small nuclear ribonucleoprotein C"/>
    <property type="match status" value="1"/>
</dbReference>
<evidence type="ECO:0000313" key="11">
    <source>
        <dbReference type="Proteomes" id="UP000001064"/>
    </source>
</evidence>
<protein>
    <recommendedName>
        <fullName evidence="9">Matrin-type domain-containing protein</fullName>
    </recommendedName>
</protein>
<organism evidence="10 11">
    <name type="scientific">Dictyostelium purpureum</name>
    <name type="common">Slime mold</name>
    <dbReference type="NCBI Taxonomy" id="5786"/>
    <lineage>
        <taxon>Eukaryota</taxon>
        <taxon>Amoebozoa</taxon>
        <taxon>Evosea</taxon>
        <taxon>Eumycetozoa</taxon>
        <taxon>Dictyostelia</taxon>
        <taxon>Dictyosteliales</taxon>
        <taxon>Dictyosteliaceae</taxon>
        <taxon>Dictyostelium</taxon>
    </lineage>
</organism>
<dbReference type="OrthoDB" id="76567at2759"/>
<evidence type="ECO:0000259" key="9">
    <source>
        <dbReference type="PROSITE" id="PS50171"/>
    </source>
</evidence>
<dbReference type="InterPro" id="IPR036236">
    <property type="entry name" value="Znf_C2H2_sf"/>
</dbReference>
<dbReference type="KEGG" id="dpp:DICPUDRAFT_32190"/>
<dbReference type="GO" id="GO:0000395">
    <property type="term" value="P:mRNA 5'-splice site recognition"/>
    <property type="evidence" value="ECO:0007669"/>
    <property type="project" value="InterPro"/>
</dbReference>
<dbReference type="InterPro" id="IPR017340">
    <property type="entry name" value="U1_snRNP-C"/>
</dbReference>
<keyword evidence="3" id="KW-0863">Zinc-finger</keyword>
<dbReference type="RefSeq" id="XP_003287256.1">
    <property type="nucleotide sequence ID" value="XM_003287208.1"/>
</dbReference>
<dbReference type="GO" id="GO:0008270">
    <property type="term" value="F:zinc ion binding"/>
    <property type="evidence" value="ECO:0007669"/>
    <property type="project" value="UniProtKB-KW"/>
</dbReference>
<dbReference type="PANTHER" id="PTHR31148:SF1">
    <property type="entry name" value="U1 SMALL NUCLEAR RIBONUCLEOPROTEIN C"/>
    <property type="match status" value="1"/>
</dbReference>
<accession>F0ZIM0</accession>
<dbReference type="InterPro" id="IPR013085">
    <property type="entry name" value="U1-CZ_Znf_C2H2"/>
</dbReference>
<gene>
    <name evidence="10" type="ORF">DICPUDRAFT_32190</name>
</gene>
<dbReference type="InParanoid" id="F0ZIM0"/>
<dbReference type="Gene3D" id="3.30.160.60">
    <property type="entry name" value="Classic Zinc Finger"/>
    <property type="match status" value="1"/>
</dbReference>
<sequence length="84" mass="10066">MPKYYCDYCDKYLTHDSPSVRKSHTVGKQHKLAVQLYYQQFEAEFTQSLIESRLKEYEENKGRIGNQISYGMYQHTVYNVKVLF</sequence>
<dbReference type="GeneID" id="10501076"/>
<dbReference type="InterPro" id="IPR000690">
    <property type="entry name" value="Matrin/U1-C_Znf_C2H2"/>
</dbReference>
<keyword evidence="4" id="KW-0862">Zinc</keyword>
<evidence type="ECO:0000256" key="6">
    <source>
        <dbReference type="ARBA" id="ARBA00023242"/>
    </source>
</evidence>
<keyword evidence="11" id="KW-1185">Reference proteome</keyword>
<dbReference type="eggNOG" id="KOG3454">
    <property type="taxonomic scope" value="Eukaryota"/>
</dbReference>